<evidence type="ECO:0000259" key="2">
    <source>
        <dbReference type="Pfam" id="PF00656"/>
    </source>
</evidence>
<dbReference type="RefSeq" id="WP_160128531.1">
    <property type="nucleotide sequence ID" value="NZ_CP019288.1"/>
</dbReference>
<organism evidence="3 4">
    <name type="scientific">Kordia antarctica</name>
    <dbReference type="NCBI Taxonomy" id="1218801"/>
    <lineage>
        <taxon>Bacteria</taxon>
        <taxon>Pseudomonadati</taxon>
        <taxon>Bacteroidota</taxon>
        <taxon>Flavobacteriia</taxon>
        <taxon>Flavobacteriales</taxon>
        <taxon>Flavobacteriaceae</taxon>
        <taxon>Kordia</taxon>
    </lineage>
</organism>
<dbReference type="InterPro" id="IPR050452">
    <property type="entry name" value="Metacaspase"/>
</dbReference>
<accession>A0A7L4ZGD3</accession>
<proteinExistence type="predicted"/>
<name>A0A7L4ZGD3_9FLAO</name>
<gene>
    <name evidence="3" type="ORF">IMCC3317_11560</name>
</gene>
<protein>
    <recommendedName>
        <fullName evidence="2">Peptidase C14 caspase domain-containing protein</fullName>
    </recommendedName>
</protein>
<feature type="chain" id="PRO_5029824618" description="Peptidase C14 caspase domain-containing protein" evidence="1">
    <location>
        <begin position="20"/>
        <end position="612"/>
    </location>
</feature>
<feature type="domain" description="Peptidase C14 caspase" evidence="2">
    <location>
        <begin position="22"/>
        <end position="295"/>
    </location>
</feature>
<evidence type="ECO:0000256" key="1">
    <source>
        <dbReference type="SAM" id="SignalP"/>
    </source>
</evidence>
<dbReference type="PANTHER" id="PTHR48104:SF30">
    <property type="entry name" value="METACASPASE-1"/>
    <property type="match status" value="1"/>
</dbReference>
<dbReference type="KEGG" id="kan:IMCC3317_11560"/>
<dbReference type="AlphaFoldDB" id="A0A7L4ZGD3"/>
<dbReference type="InterPro" id="IPR011600">
    <property type="entry name" value="Pept_C14_caspase"/>
</dbReference>
<evidence type="ECO:0000313" key="3">
    <source>
        <dbReference type="EMBL" id="QHI35808.1"/>
    </source>
</evidence>
<dbReference type="GO" id="GO:0006508">
    <property type="term" value="P:proteolysis"/>
    <property type="evidence" value="ECO:0007669"/>
    <property type="project" value="InterPro"/>
</dbReference>
<dbReference type="GO" id="GO:0005737">
    <property type="term" value="C:cytoplasm"/>
    <property type="evidence" value="ECO:0007669"/>
    <property type="project" value="TreeGrafter"/>
</dbReference>
<evidence type="ECO:0000313" key="4">
    <source>
        <dbReference type="Proteomes" id="UP000464657"/>
    </source>
</evidence>
<dbReference type="GO" id="GO:0004197">
    <property type="term" value="F:cysteine-type endopeptidase activity"/>
    <property type="evidence" value="ECO:0007669"/>
    <property type="project" value="InterPro"/>
</dbReference>
<reference evidence="3 4" key="1">
    <citation type="journal article" date="2013" name="Int. J. Syst. Evol. Microbiol.">
        <title>Kordia antarctica sp. nov., isolated from Antarctic seawater.</title>
        <authorList>
            <person name="Baek K."/>
            <person name="Choi A."/>
            <person name="Kang I."/>
            <person name="Lee K."/>
            <person name="Cho J.C."/>
        </authorList>
    </citation>
    <scope>NUCLEOTIDE SEQUENCE [LARGE SCALE GENOMIC DNA]</scope>
    <source>
        <strain evidence="3 4">IMCC3317</strain>
    </source>
</reference>
<dbReference type="EMBL" id="CP019288">
    <property type="protein sequence ID" value="QHI35808.1"/>
    <property type="molecule type" value="Genomic_DNA"/>
</dbReference>
<keyword evidence="1" id="KW-0732">Signal</keyword>
<dbReference type="Gene3D" id="3.40.50.1460">
    <property type="match status" value="1"/>
</dbReference>
<dbReference type="Proteomes" id="UP000464657">
    <property type="component" value="Chromosome"/>
</dbReference>
<dbReference type="OrthoDB" id="1491023at2"/>
<dbReference type="Pfam" id="PF00656">
    <property type="entry name" value="Peptidase_C14"/>
    <property type="match status" value="1"/>
</dbReference>
<dbReference type="SUPFAM" id="SSF52129">
    <property type="entry name" value="Caspase-like"/>
    <property type="match status" value="1"/>
</dbReference>
<dbReference type="InterPro" id="IPR029030">
    <property type="entry name" value="Caspase-like_dom_sf"/>
</dbReference>
<feature type="signal peptide" evidence="1">
    <location>
        <begin position="1"/>
        <end position="19"/>
    </location>
</feature>
<dbReference type="PANTHER" id="PTHR48104">
    <property type="entry name" value="METACASPASE-4"/>
    <property type="match status" value="1"/>
</dbReference>
<keyword evidence="4" id="KW-1185">Reference proteome</keyword>
<sequence>MRTILAICWLFLSFFSVNAQTKKAFLVGVGNYEDSGLGWTNISGDNDVEYLRAFLMTQGFHSKDIHLLKNEDATKQNVLDSLRSFTTTIKDSTSIVFLYFASHGQQITDSNGDEKQDQLDEAIVLYDTPKEAKYQANYKGEKHLLDDELQLIIYDIRKRLNQKGQLFMGVDACFSGTTDKGSDNLPIRGTNKKFILKDIVSKKAKDSLELKELFDTDKKLGPFILMTASEAHQVNTQYSKDLGSLTYAIVNGFNEIKGSTGISYQYFFKKNVLESFDFLEGISSQKPTLSGDITETLFNTSEITSKYSYFLTSYFPKDFRVDKNRALYLPYGKIHGITEDVIFKIIHRANDRIVGYGKVVTANETESKFICNTSIDKEILNNSLLVPIQLQYIEKSFKIQLFSEESKGLSSLYLTPKGNQPVITNKADFQLYIKKNTYTITSGKEIILLDRPIETLSNGLTYASYLQYLMNLDKKQKSKKLLDYYFVMETDETGATTIRNRKAVSYFYNIATLGLTFKVIYPNQEYRNDELFIGGKLGSKSIPMKFRADQKKVFIIEQKKTHGNYVPNLDLNKSIYNHAYLFMNEALPATIKFKMFPVKPLKRKKGFKLFIF</sequence>